<dbReference type="Gene3D" id="3.40.50.970">
    <property type="match status" value="2"/>
</dbReference>
<evidence type="ECO:0000256" key="8">
    <source>
        <dbReference type="ARBA" id="ARBA00051231"/>
    </source>
</evidence>
<dbReference type="SUPFAM" id="SSF52518">
    <property type="entry name" value="Thiamin diphosphate-binding fold (THDP-binding)"/>
    <property type="match status" value="2"/>
</dbReference>
<evidence type="ECO:0000256" key="7">
    <source>
        <dbReference type="ARBA" id="ARBA00023317"/>
    </source>
</evidence>
<dbReference type="SUPFAM" id="SSF52922">
    <property type="entry name" value="TK C-terminal domain-like"/>
    <property type="match status" value="1"/>
</dbReference>
<dbReference type="CDD" id="cd02017">
    <property type="entry name" value="TPP_E1_EcPDC_like"/>
    <property type="match status" value="1"/>
</dbReference>
<evidence type="ECO:0000313" key="14">
    <source>
        <dbReference type="EMBL" id="RDI38450.1"/>
    </source>
</evidence>
<dbReference type="FunFam" id="3.40.50.970:FF:000011">
    <property type="entry name" value="Pyruvate dehydrogenase E1 component"/>
    <property type="match status" value="1"/>
</dbReference>
<reference evidence="14 15" key="1">
    <citation type="submission" date="2018-07" db="EMBL/GenBank/DDBJ databases">
        <title>Genomic Encyclopedia of Type Strains, Phase IV (KMG-IV): sequencing the most valuable type-strain genomes for metagenomic binning, comparative biology and taxonomic classification.</title>
        <authorList>
            <person name="Goeker M."/>
        </authorList>
    </citation>
    <scope>NUCLEOTIDE SEQUENCE [LARGE SCALE GENOMIC DNA]</scope>
    <source>
        <strain evidence="14 15">DSM 16500</strain>
    </source>
</reference>
<evidence type="ECO:0000256" key="6">
    <source>
        <dbReference type="ARBA" id="ARBA00023052"/>
    </source>
</evidence>
<evidence type="ECO:0000259" key="12">
    <source>
        <dbReference type="Pfam" id="PF17831"/>
    </source>
</evidence>
<evidence type="ECO:0000256" key="5">
    <source>
        <dbReference type="ARBA" id="ARBA00023002"/>
    </source>
</evidence>
<comment type="cofactor">
    <cofactor evidence="10">
        <name>Mg(2+)</name>
        <dbReference type="ChEBI" id="CHEBI:18420"/>
    </cofactor>
</comment>
<keyword evidence="7 9" id="KW-0670">Pyruvate</keyword>
<dbReference type="NCBIfam" id="TIGR00759">
    <property type="entry name" value="aceE"/>
    <property type="match status" value="1"/>
</dbReference>
<dbReference type="PANTHER" id="PTHR43825">
    <property type="entry name" value="PYRUVATE DEHYDROGENASE E1 COMPONENT"/>
    <property type="match status" value="1"/>
</dbReference>
<keyword evidence="10" id="KW-0460">Magnesium</keyword>
<dbReference type="GO" id="GO:0004739">
    <property type="term" value="F:pyruvate dehydrogenase (acetyl-transferring) activity"/>
    <property type="evidence" value="ECO:0007669"/>
    <property type="project" value="UniProtKB-EC"/>
</dbReference>
<dbReference type="Pfam" id="PF22613">
    <property type="entry name" value="Transketolase_C_1"/>
    <property type="match status" value="1"/>
</dbReference>
<sequence length="888" mass="98905">MTKTWSDNDPVETKEWLDSLASLIRYEGKERAQFILQALLAAAEQQGVKSGLGALMTSYCNTLSAEDQPDYPGDLKIEAAIEAILRWNAIAMVLQAKSKAGGVGGHLSSFASIATLYEVGMHHFFRGPTKDSLGDLVYFQGHSSEGNYARAFLEGRISEKQLKHFRQEAGGEGVSSYPHPWLMPNFWQFATVSLGLGMLQGVYQARFLHYLENRGLLPAGDRKVWVFCGDGEMDEPDAIAGLTLAGREKLDNLVFVVNCNLQRLDGLVRSNYKVVQELESLFRGAGWHVIKVLWGSGWDKLFAKDKTGALVKRLTECVDGDLQTAYVRGGAYTREFLFNTDELKALVADWSDEEIAGLKRGAHDPVKIYAAYHAATRHKGQPTVILTQGVKGYGLGTTTAEGRNVAHNQLDLTEEELKAFRDRFNLPLNDKELLSFSFYKPEKDSAEMQYLQAQREKLGGYLPSRRVESHPLTVPDLSVFDAVLKGSGDRAISTTMALGRILNVLLKEKEIGPRIVPIFSDEVRTFGLETLFRQVGIYSSVGQRYTPEDKEQFLYYHEAKDGQVLEEGITEAGCMASWIAAATSYATHQFPMVPFFTYYSMFGFQRVGDYIWAASDMRARGFLIGATAGRTTLEGEGLQHQDGNSLLIASTFPTCRAYDPAYGYEMAVIIQHGLKEMYAEEKDVFYYIMAMNERYAQPAMPEGVEEGIIRGMYLFQKADTSKTKHTVQLLGSGAILNEVIEAAALLKKDFDIAANVWSVTSFSELRRDGAACERENMLVGDKKPAVPYVAQCLKNQTGPVIAATDYVRAYADLIRPYLERTYVTLGTDGFGRSDTRESLRRFFEVDRYYIVVAALYALVKEGELKPAQVAAAMKKYGIDPKKPNPVTV</sequence>
<proteinExistence type="predicted"/>
<comment type="caution">
    <text evidence="14">The sequence shown here is derived from an EMBL/GenBank/DDBJ whole genome shotgun (WGS) entry which is preliminary data.</text>
</comment>
<evidence type="ECO:0000313" key="15">
    <source>
        <dbReference type="Proteomes" id="UP000254720"/>
    </source>
</evidence>
<evidence type="ECO:0000259" key="11">
    <source>
        <dbReference type="Pfam" id="PF00456"/>
    </source>
</evidence>
<dbReference type="InterPro" id="IPR009014">
    <property type="entry name" value="Transketo_C/PFOR_II"/>
</dbReference>
<protein>
    <recommendedName>
        <fullName evidence="4 9">Pyruvate dehydrogenase E1 component</fullName>
        <ecNumber evidence="3 9">1.2.4.1</ecNumber>
    </recommendedName>
</protein>
<dbReference type="EMBL" id="QQAX01000032">
    <property type="protein sequence ID" value="RDI38450.1"/>
    <property type="molecule type" value="Genomic_DNA"/>
</dbReference>
<dbReference type="PIRSF" id="PIRSF000156">
    <property type="entry name" value="Pyruvate_dh_E1"/>
    <property type="match status" value="1"/>
</dbReference>
<evidence type="ECO:0000256" key="1">
    <source>
        <dbReference type="ARBA" id="ARBA00001964"/>
    </source>
</evidence>
<gene>
    <name evidence="14" type="ORF">C8D86_1329</name>
</gene>
<feature type="binding site" evidence="10">
    <location>
        <position position="230"/>
    </location>
    <ligand>
        <name>Mg(2+)</name>
        <dbReference type="ChEBI" id="CHEBI:18420"/>
    </ligand>
</feature>
<dbReference type="InterPro" id="IPR005474">
    <property type="entry name" value="Transketolase_N"/>
</dbReference>
<comment type="catalytic activity">
    <reaction evidence="8 9">
        <text>N(6)-[(R)-lipoyl]-L-lysyl-[protein] + pyruvate + H(+) = N(6)-[(R)-S(8)-acetyldihydrolipoyl]-L-lysyl-[protein] + CO2</text>
        <dbReference type="Rhea" id="RHEA:19189"/>
        <dbReference type="Rhea" id="RHEA-COMP:10474"/>
        <dbReference type="Rhea" id="RHEA-COMP:10478"/>
        <dbReference type="ChEBI" id="CHEBI:15361"/>
        <dbReference type="ChEBI" id="CHEBI:15378"/>
        <dbReference type="ChEBI" id="CHEBI:16526"/>
        <dbReference type="ChEBI" id="CHEBI:83099"/>
        <dbReference type="ChEBI" id="CHEBI:83111"/>
        <dbReference type="EC" id="1.2.4.1"/>
    </reaction>
</comment>
<dbReference type="AlphaFoldDB" id="A0A370G5G1"/>
<dbReference type="Pfam" id="PF00456">
    <property type="entry name" value="Transketolase_N"/>
    <property type="match status" value="1"/>
</dbReference>
<dbReference type="InterPro" id="IPR004660">
    <property type="entry name" value="PDH_E1"/>
</dbReference>
<keyword evidence="10" id="KW-0479">Metal-binding</keyword>
<feature type="domain" description="Transketolase-like C-terminal" evidence="13">
    <location>
        <begin position="711"/>
        <end position="846"/>
    </location>
</feature>
<evidence type="ECO:0000256" key="2">
    <source>
        <dbReference type="ARBA" id="ARBA00003157"/>
    </source>
</evidence>
<dbReference type="Gene3D" id="3.40.50.920">
    <property type="match status" value="1"/>
</dbReference>
<dbReference type="InterPro" id="IPR041621">
    <property type="entry name" value="PDH_E1_M"/>
</dbReference>
<accession>A0A370G5G1</accession>
<feature type="binding site" evidence="10">
    <location>
        <position position="260"/>
    </location>
    <ligand>
        <name>Mg(2+)</name>
        <dbReference type="ChEBI" id="CHEBI:18420"/>
    </ligand>
</feature>
<keyword evidence="5 9" id="KW-0560">Oxidoreductase</keyword>
<evidence type="ECO:0000256" key="4">
    <source>
        <dbReference type="ARBA" id="ARBA00017172"/>
    </source>
</evidence>
<name>A0A370G5G1_9COXI</name>
<dbReference type="InterPro" id="IPR055152">
    <property type="entry name" value="Transketolase-like_C_2"/>
</dbReference>
<comment type="function">
    <text evidence="2 9">Component of the pyruvate dehydrogenase (PDH) complex, that catalyzes the overall conversion of pyruvate to acetyl-CoA and CO(2).</text>
</comment>
<evidence type="ECO:0000256" key="9">
    <source>
        <dbReference type="PIRNR" id="PIRNR000156"/>
    </source>
</evidence>
<organism evidence="14 15">
    <name type="scientific">Aquicella lusitana</name>
    <dbReference type="NCBI Taxonomy" id="254246"/>
    <lineage>
        <taxon>Bacteria</taxon>
        <taxon>Pseudomonadati</taxon>
        <taxon>Pseudomonadota</taxon>
        <taxon>Gammaproteobacteria</taxon>
        <taxon>Legionellales</taxon>
        <taxon>Coxiellaceae</taxon>
        <taxon>Aquicella</taxon>
    </lineage>
</organism>
<dbReference type="InterPro" id="IPR051157">
    <property type="entry name" value="PDH/Transketolase"/>
</dbReference>
<dbReference type="EC" id="1.2.4.1" evidence="3 9"/>
<comment type="cofactor">
    <cofactor evidence="1 9">
        <name>thiamine diphosphate</name>
        <dbReference type="ChEBI" id="CHEBI:58937"/>
    </cofactor>
</comment>
<feature type="binding site" evidence="10">
    <location>
        <position position="262"/>
    </location>
    <ligand>
        <name>Mg(2+)</name>
        <dbReference type="ChEBI" id="CHEBI:18420"/>
    </ligand>
</feature>
<dbReference type="PANTHER" id="PTHR43825:SF3">
    <property type="entry name" value="PYRUVATE DEHYDROGENASE E1 COMPONENT"/>
    <property type="match status" value="1"/>
</dbReference>
<evidence type="ECO:0000259" key="13">
    <source>
        <dbReference type="Pfam" id="PF22613"/>
    </source>
</evidence>
<dbReference type="GO" id="GO:0046872">
    <property type="term" value="F:metal ion binding"/>
    <property type="evidence" value="ECO:0007669"/>
    <property type="project" value="UniProtKB-KW"/>
</dbReference>
<keyword evidence="15" id="KW-1185">Reference proteome</keyword>
<feature type="domain" description="Transketolase N-terminal" evidence="11">
    <location>
        <begin position="86"/>
        <end position="293"/>
    </location>
</feature>
<feature type="domain" description="Pyruvate dehydrogenase E1 component middle" evidence="12">
    <location>
        <begin position="474"/>
        <end position="698"/>
    </location>
</feature>
<dbReference type="Proteomes" id="UP000254720">
    <property type="component" value="Unassembled WGS sequence"/>
</dbReference>
<keyword evidence="6 9" id="KW-0786">Thiamine pyrophosphate</keyword>
<dbReference type="InterPro" id="IPR029061">
    <property type="entry name" value="THDP-binding"/>
</dbReference>
<dbReference type="Pfam" id="PF17831">
    <property type="entry name" value="PDH_E1_M"/>
    <property type="match status" value="1"/>
</dbReference>
<evidence type="ECO:0000256" key="3">
    <source>
        <dbReference type="ARBA" id="ARBA00012281"/>
    </source>
</evidence>
<dbReference type="InterPro" id="IPR035807">
    <property type="entry name" value="PDC_E1_N"/>
</dbReference>
<evidence type="ECO:0000256" key="10">
    <source>
        <dbReference type="PIRSR" id="PIRSR000156-1"/>
    </source>
</evidence>